<evidence type="ECO:0000256" key="3">
    <source>
        <dbReference type="SAM" id="SignalP"/>
    </source>
</evidence>
<dbReference type="EMBL" id="JBIGHV010000001">
    <property type="protein sequence ID" value="MFG6428325.1"/>
    <property type="molecule type" value="Genomic_DNA"/>
</dbReference>
<dbReference type="PANTHER" id="PTHR10357">
    <property type="entry name" value="ALPHA-AMYLASE FAMILY MEMBER"/>
    <property type="match status" value="1"/>
</dbReference>
<accession>A0ABW7EY06</accession>
<comment type="caution">
    <text evidence="5">The sequence shown here is derived from an EMBL/GenBank/DDBJ whole genome shotgun (WGS) entry which is preliminary data.</text>
</comment>
<dbReference type="SUPFAM" id="SSF51445">
    <property type="entry name" value="(Trans)glycosidases"/>
    <property type="match status" value="1"/>
</dbReference>
<dbReference type="SMART" id="SM00642">
    <property type="entry name" value="Aamy"/>
    <property type="match status" value="1"/>
</dbReference>
<name>A0ABW7EY06_9BURK</name>
<dbReference type="Gene3D" id="3.90.400.10">
    <property type="entry name" value="Oligo-1,6-glucosidase, Domain 2"/>
    <property type="match status" value="1"/>
</dbReference>
<dbReference type="InterPro" id="IPR013780">
    <property type="entry name" value="Glyco_hydro_b"/>
</dbReference>
<proteinExistence type="inferred from homology"/>
<dbReference type="Proteomes" id="UP001606210">
    <property type="component" value="Unassembled WGS sequence"/>
</dbReference>
<dbReference type="Gene3D" id="3.20.20.80">
    <property type="entry name" value="Glycosidases"/>
    <property type="match status" value="1"/>
</dbReference>
<gene>
    <name evidence="5" type="ORF">ACG00Y_00280</name>
</gene>
<feature type="compositionally biased region" description="Pro residues" evidence="2">
    <location>
        <begin position="21"/>
        <end position="30"/>
    </location>
</feature>
<evidence type="ECO:0000259" key="4">
    <source>
        <dbReference type="SMART" id="SM00642"/>
    </source>
</evidence>
<protein>
    <submittedName>
        <fullName evidence="5">Alpha-amylase family glycosyl hydrolase</fullName>
    </submittedName>
</protein>
<evidence type="ECO:0000313" key="6">
    <source>
        <dbReference type="Proteomes" id="UP001606210"/>
    </source>
</evidence>
<evidence type="ECO:0000256" key="1">
    <source>
        <dbReference type="ARBA" id="ARBA00008061"/>
    </source>
</evidence>
<dbReference type="InterPro" id="IPR017853">
    <property type="entry name" value="GH"/>
</dbReference>
<keyword evidence="5" id="KW-0378">Hydrolase</keyword>
<feature type="region of interest" description="Disordered" evidence="2">
    <location>
        <begin position="16"/>
        <end position="42"/>
    </location>
</feature>
<dbReference type="PANTHER" id="PTHR10357:SF179">
    <property type="entry name" value="NEUTRAL AND BASIC AMINO ACID TRANSPORT PROTEIN RBAT"/>
    <property type="match status" value="1"/>
</dbReference>
<keyword evidence="6" id="KW-1185">Reference proteome</keyword>
<organism evidence="5 6">
    <name type="scientific">Pelomonas parva</name>
    <dbReference type="NCBI Taxonomy" id="3299032"/>
    <lineage>
        <taxon>Bacteria</taxon>
        <taxon>Pseudomonadati</taxon>
        <taxon>Pseudomonadota</taxon>
        <taxon>Betaproteobacteria</taxon>
        <taxon>Burkholderiales</taxon>
        <taxon>Sphaerotilaceae</taxon>
        <taxon>Roseateles</taxon>
    </lineage>
</organism>
<dbReference type="Gene3D" id="2.60.40.1180">
    <property type="entry name" value="Golgi alpha-mannosidase II"/>
    <property type="match status" value="1"/>
</dbReference>
<dbReference type="InterPro" id="IPR006047">
    <property type="entry name" value="GH13_cat_dom"/>
</dbReference>
<reference evidence="5 6" key="1">
    <citation type="submission" date="2024-08" db="EMBL/GenBank/DDBJ databases">
        <authorList>
            <person name="Lu H."/>
        </authorList>
    </citation>
    <scope>NUCLEOTIDE SEQUENCE [LARGE SCALE GENOMIC DNA]</scope>
    <source>
        <strain evidence="5 6">LYH14W</strain>
    </source>
</reference>
<dbReference type="Pfam" id="PF00128">
    <property type="entry name" value="Alpha-amylase"/>
    <property type="match status" value="1"/>
</dbReference>
<dbReference type="CDD" id="cd11316">
    <property type="entry name" value="AmyAc_bac2_AmyA"/>
    <property type="match status" value="1"/>
</dbReference>
<feature type="signal peptide" evidence="3">
    <location>
        <begin position="1"/>
        <end position="18"/>
    </location>
</feature>
<keyword evidence="3" id="KW-0732">Signal</keyword>
<evidence type="ECO:0000313" key="5">
    <source>
        <dbReference type="EMBL" id="MFG6428325.1"/>
    </source>
</evidence>
<dbReference type="RefSeq" id="WP_394475256.1">
    <property type="nucleotide sequence ID" value="NZ_JBIGHV010000001.1"/>
</dbReference>
<dbReference type="InterPro" id="IPR045857">
    <property type="entry name" value="O16G_dom_2"/>
</dbReference>
<feature type="chain" id="PRO_5045734190" evidence="3">
    <location>
        <begin position="19"/>
        <end position="535"/>
    </location>
</feature>
<dbReference type="GO" id="GO:0016787">
    <property type="term" value="F:hydrolase activity"/>
    <property type="evidence" value="ECO:0007669"/>
    <property type="project" value="UniProtKB-KW"/>
</dbReference>
<comment type="similarity">
    <text evidence="1">Belongs to the glycosyl hydrolase 13 family.</text>
</comment>
<evidence type="ECO:0000256" key="2">
    <source>
        <dbReference type="SAM" id="MobiDB-lite"/>
    </source>
</evidence>
<feature type="domain" description="Glycosyl hydrolase family 13 catalytic" evidence="4">
    <location>
        <begin position="58"/>
        <end position="444"/>
    </location>
</feature>
<sequence length="535" mass="56274">MAVAAALLAACGGGGSGAAAPAPPPAPVALPTPDTSAVAAADPGSALPEGWQRGAFMQVFVRSYQDSDGDGIGDLRGLTSRLDYLKDLGVTGLWLMPITKSQDGDHGYAVSDYRDIEPAYGRLADMDELLRQAHARGIGVIIDHVINHSAGQNPLFVNARDSASNPWRDWYVWQNPAPGGWSIYGGNPWRATANGAYYAPFWDQMPDFNLGKAEVVDFHKNALRFWLNRGVDGFRFDAVGNLVENGPAAWENQPRNYTLMNEMRQLLNGYARRHMVCEGPVDPQGFGAASACGSAFAFDLSAALIGAARGQAGSVATLANYFKTAPAGMSPFLSNHDGFAGQRPADQLGGDIAQLKLAASATLLLPGVPFVYYGEEIGMRGATSLTGDPTLRTPMAWSAGENAGFTTGTPYRALGANAATNHVAAQQADPNSLLHHYRTLLALRNGTAPLRDGDYANATASGTLLTYQRRTATQAATVVINFGSTAAEASLTGLPASETLQAAYPAGGANTASDAAGQARVTVPAQSLRVYTHTR</sequence>